<dbReference type="OrthoDB" id="191150at2759"/>
<comment type="similarity">
    <text evidence="1 2">Belongs to the phospholipid scramblase family.</text>
</comment>
<evidence type="ECO:0000256" key="2">
    <source>
        <dbReference type="RuleBase" id="RU363116"/>
    </source>
</evidence>
<accession>A0A8B6H4B6</accession>
<evidence type="ECO:0000313" key="3">
    <source>
        <dbReference type="EMBL" id="VDI73164.1"/>
    </source>
</evidence>
<dbReference type="GO" id="GO:0017128">
    <property type="term" value="F:phospholipid scramblase activity"/>
    <property type="evidence" value="ECO:0007669"/>
    <property type="project" value="InterPro"/>
</dbReference>
<comment type="caution">
    <text evidence="3">The sequence shown here is derived from an EMBL/GenBank/DDBJ whole genome shotgun (WGS) entry which is preliminary data.</text>
</comment>
<keyword evidence="2" id="KW-0449">Lipoprotein</keyword>
<dbReference type="PANTHER" id="PTHR23248">
    <property type="entry name" value="PHOSPHOLIPID SCRAMBLASE-RELATED"/>
    <property type="match status" value="1"/>
</dbReference>
<proteinExistence type="inferred from homology"/>
<gene>
    <name evidence="3" type="ORF">MGAL_10B014537</name>
</gene>
<dbReference type="Pfam" id="PF03803">
    <property type="entry name" value="Scramblase"/>
    <property type="match status" value="1"/>
</dbReference>
<protein>
    <recommendedName>
        <fullName evidence="2">Phospholipid scramblase</fullName>
    </recommendedName>
</protein>
<evidence type="ECO:0000313" key="4">
    <source>
        <dbReference type="Proteomes" id="UP000596742"/>
    </source>
</evidence>
<comment type="function">
    <text evidence="2">May mediate accelerated ATP-independent bidirectional transbilayer migration of phospholipids upon binding calcium ions that results in a loss of phospholipid asymmetry in the plasma membrane.</text>
</comment>
<name>A0A8B6H4B6_MYTGA</name>
<evidence type="ECO:0000256" key="1">
    <source>
        <dbReference type="ARBA" id="ARBA00005350"/>
    </source>
</evidence>
<dbReference type="Proteomes" id="UP000596742">
    <property type="component" value="Unassembled WGS sequence"/>
</dbReference>
<dbReference type="EMBL" id="UYJE01009400">
    <property type="protein sequence ID" value="VDI73164.1"/>
    <property type="molecule type" value="Genomic_DNA"/>
</dbReference>
<dbReference type="AlphaFoldDB" id="A0A8B6H4B6"/>
<organism evidence="3 4">
    <name type="scientific">Mytilus galloprovincialis</name>
    <name type="common">Mediterranean mussel</name>
    <dbReference type="NCBI Taxonomy" id="29158"/>
    <lineage>
        <taxon>Eukaryota</taxon>
        <taxon>Metazoa</taxon>
        <taxon>Spiralia</taxon>
        <taxon>Lophotrochozoa</taxon>
        <taxon>Mollusca</taxon>
        <taxon>Bivalvia</taxon>
        <taxon>Autobranchia</taxon>
        <taxon>Pteriomorphia</taxon>
        <taxon>Mytilida</taxon>
        <taxon>Mytiloidea</taxon>
        <taxon>Mytilidae</taxon>
        <taxon>Mytilinae</taxon>
        <taxon>Mytilus</taxon>
    </lineage>
</organism>
<dbReference type="PANTHER" id="PTHR23248:SF63">
    <property type="entry name" value="PHOSPHOLIPID SCRAMBLASE"/>
    <property type="match status" value="1"/>
</dbReference>
<comment type="cofactor">
    <cofactor evidence="2">
        <name>Ca(2+)</name>
        <dbReference type="ChEBI" id="CHEBI:29108"/>
    </cofactor>
</comment>
<dbReference type="GO" id="GO:0005886">
    <property type="term" value="C:plasma membrane"/>
    <property type="evidence" value="ECO:0007669"/>
    <property type="project" value="TreeGrafter"/>
</dbReference>
<keyword evidence="2" id="KW-0106">Calcium</keyword>
<keyword evidence="4" id="KW-1185">Reference proteome</keyword>
<dbReference type="InterPro" id="IPR005552">
    <property type="entry name" value="Scramblase"/>
</dbReference>
<reference evidence="3" key="1">
    <citation type="submission" date="2018-11" db="EMBL/GenBank/DDBJ databases">
        <authorList>
            <person name="Alioto T."/>
            <person name="Alioto T."/>
        </authorList>
    </citation>
    <scope>NUCLEOTIDE SEQUENCE</scope>
</reference>
<keyword evidence="2" id="KW-0564">Palmitate</keyword>
<sequence length="269" mass="30102">MSSAVTSQPVLGGARFAGYSSIVGQEKSGFSSSGAAPPIGCPPGLEYLAQMDEVYLNQKVDLLEILTNTALEVPNRYSVENASGQRAYFAQEESECCNRICCGPNRGFQMHITMNDGREVIKCEREFKCCAGCCWCANGDHCGWEMTVEAPPGNLIGYIRQQGSKWKMNLALYDANRVKLYDIWSKCCPIFCVCCIDDINFYVHDVKSGNRLSPRIYKKWAGWVRECCTRADLLVCEFPGMDVKEKALFVCACFMIDVMVFEPQKKNNN</sequence>